<evidence type="ECO:0000313" key="1">
    <source>
        <dbReference type="EMBL" id="HIS35186.1"/>
    </source>
</evidence>
<reference evidence="1" key="2">
    <citation type="journal article" date="2021" name="PeerJ">
        <title>Extensive microbial diversity within the chicken gut microbiome revealed by metagenomics and culture.</title>
        <authorList>
            <person name="Gilroy R."/>
            <person name="Ravi A."/>
            <person name="Getino M."/>
            <person name="Pursley I."/>
            <person name="Horton D.L."/>
            <person name="Alikhan N.F."/>
            <person name="Baker D."/>
            <person name="Gharbi K."/>
            <person name="Hall N."/>
            <person name="Watson M."/>
            <person name="Adriaenssens E.M."/>
            <person name="Foster-Nyarko E."/>
            <person name="Jarju S."/>
            <person name="Secka A."/>
            <person name="Antonio M."/>
            <person name="Oren A."/>
            <person name="Chaudhuri R.R."/>
            <person name="La Ragione R."/>
            <person name="Hildebrand F."/>
            <person name="Pallen M.J."/>
        </authorList>
    </citation>
    <scope>NUCLEOTIDE SEQUENCE</scope>
    <source>
        <strain evidence="1">6276</strain>
    </source>
</reference>
<gene>
    <name evidence="1" type="ORF">IAC10_00950</name>
</gene>
<name>A0A9D1EWC9_9BACT</name>
<dbReference type="EMBL" id="DVIU01000021">
    <property type="protein sequence ID" value="HIS35186.1"/>
    <property type="molecule type" value="Genomic_DNA"/>
</dbReference>
<comment type="caution">
    <text evidence="1">The sequence shown here is derived from an EMBL/GenBank/DDBJ whole genome shotgun (WGS) entry which is preliminary data.</text>
</comment>
<proteinExistence type="predicted"/>
<dbReference type="Proteomes" id="UP000823928">
    <property type="component" value="Unassembled WGS sequence"/>
</dbReference>
<reference evidence="1" key="1">
    <citation type="submission" date="2020-10" db="EMBL/GenBank/DDBJ databases">
        <authorList>
            <person name="Gilroy R."/>
        </authorList>
    </citation>
    <scope>NUCLEOTIDE SEQUENCE</scope>
    <source>
        <strain evidence="1">6276</strain>
    </source>
</reference>
<protein>
    <submittedName>
        <fullName evidence="1">Uncharacterized protein</fullName>
    </submittedName>
</protein>
<dbReference type="AlphaFoldDB" id="A0A9D1EWC9"/>
<evidence type="ECO:0000313" key="2">
    <source>
        <dbReference type="Proteomes" id="UP000823928"/>
    </source>
</evidence>
<accession>A0A9D1EWC9</accession>
<organism evidence="1 2">
    <name type="scientific">Candidatus Scatousia excrementigallinarum</name>
    <dbReference type="NCBI Taxonomy" id="2840935"/>
    <lineage>
        <taxon>Bacteria</taxon>
        <taxon>Candidatus Scatousia</taxon>
    </lineage>
</organism>
<sequence>MVDAINSNILTNAEYEKDSSLKAKYGSYEQYLSSQLKTTSIHTFDMSKLKSSSNPADELRAYFNKRLEAFNNVSEQLIANYQALKPIASQKKAEYTAYMTKIDNQNGDPTLTQESKLNKLKNASSQAEFAYDAALKTALYHTHSATQYMA</sequence>